<dbReference type="RefSeq" id="XP_070886750.1">
    <property type="nucleotide sequence ID" value="XM_071032847.1"/>
</dbReference>
<proteinExistence type="predicted"/>
<dbReference type="EMBL" id="JBFXLQ010000017">
    <property type="protein sequence ID" value="KAL2867771.1"/>
    <property type="molecule type" value="Genomic_DNA"/>
</dbReference>
<evidence type="ECO:0000313" key="2">
    <source>
        <dbReference type="Proteomes" id="UP001610432"/>
    </source>
</evidence>
<organism evidence="1 2">
    <name type="scientific">Aspergillus lucknowensis</name>
    <dbReference type="NCBI Taxonomy" id="176173"/>
    <lineage>
        <taxon>Eukaryota</taxon>
        <taxon>Fungi</taxon>
        <taxon>Dikarya</taxon>
        <taxon>Ascomycota</taxon>
        <taxon>Pezizomycotina</taxon>
        <taxon>Eurotiomycetes</taxon>
        <taxon>Eurotiomycetidae</taxon>
        <taxon>Eurotiales</taxon>
        <taxon>Aspergillaceae</taxon>
        <taxon>Aspergillus</taxon>
        <taxon>Aspergillus subgen. Nidulantes</taxon>
    </lineage>
</organism>
<dbReference type="Proteomes" id="UP001610432">
    <property type="component" value="Unassembled WGS sequence"/>
</dbReference>
<accession>A0ABR4LTA9</accession>
<keyword evidence="2" id="KW-1185">Reference proteome</keyword>
<sequence length="156" mass="17020">MSANATNEADEPNSIAIILCGKSSETGTQVSRLIRPEFEVIHFVNSFEDAKADIPELIAGRGPKRPGSNNIGSGDYSRPPRAVIFGRAFDPEHVLELHRLFRGTGSMPVAWIAGDPQFVLPAEIPAGYAEKAADNVKRAFAKWEDAGDMSEEIVYY</sequence>
<name>A0ABR4LTA9_9EURO</name>
<dbReference type="GeneID" id="98147919"/>
<evidence type="ECO:0000313" key="1">
    <source>
        <dbReference type="EMBL" id="KAL2867771.1"/>
    </source>
</evidence>
<gene>
    <name evidence="1" type="ORF">BJX67DRAFT_380711</name>
</gene>
<reference evidence="1 2" key="1">
    <citation type="submission" date="2024-07" db="EMBL/GenBank/DDBJ databases">
        <title>Section-level genome sequencing and comparative genomics of Aspergillus sections Usti and Cavernicolus.</title>
        <authorList>
            <consortium name="Lawrence Berkeley National Laboratory"/>
            <person name="Nybo J.L."/>
            <person name="Vesth T.C."/>
            <person name="Theobald S."/>
            <person name="Frisvad J.C."/>
            <person name="Larsen T.O."/>
            <person name="Kjaerboelling I."/>
            <person name="Rothschild-Mancinelli K."/>
            <person name="Lyhne E.K."/>
            <person name="Kogle M.E."/>
            <person name="Barry K."/>
            <person name="Clum A."/>
            <person name="Na H."/>
            <person name="Ledsgaard L."/>
            <person name="Lin J."/>
            <person name="Lipzen A."/>
            <person name="Kuo A."/>
            <person name="Riley R."/>
            <person name="Mondo S."/>
            <person name="Labutti K."/>
            <person name="Haridas S."/>
            <person name="Pangalinan J."/>
            <person name="Salamov A.A."/>
            <person name="Simmons B.A."/>
            <person name="Magnuson J.K."/>
            <person name="Chen J."/>
            <person name="Drula E."/>
            <person name="Henrissat B."/>
            <person name="Wiebenga A."/>
            <person name="Lubbers R.J."/>
            <person name="Gomes A.C."/>
            <person name="Macurrencykelacurrency M.R."/>
            <person name="Stajich J."/>
            <person name="Grigoriev I.V."/>
            <person name="Mortensen U.H."/>
            <person name="De Vries R.P."/>
            <person name="Baker S.E."/>
            <person name="Andersen M.R."/>
        </authorList>
    </citation>
    <scope>NUCLEOTIDE SEQUENCE [LARGE SCALE GENOMIC DNA]</scope>
    <source>
        <strain evidence="1 2">CBS 449.75</strain>
    </source>
</reference>
<comment type="caution">
    <text evidence="1">The sequence shown here is derived from an EMBL/GenBank/DDBJ whole genome shotgun (WGS) entry which is preliminary data.</text>
</comment>
<protein>
    <submittedName>
        <fullName evidence="1">Uncharacterized protein</fullName>
    </submittedName>
</protein>